<reference evidence="5" key="1">
    <citation type="submission" date="2020-10" db="EMBL/GenBank/DDBJ databases">
        <authorList>
            <person name="Gilroy R."/>
        </authorList>
    </citation>
    <scope>NUCLEOTIDE SEQUENCE</scope>
    <source>
        <strain evidence="5">ChiGjej1B1-19959</strain>
    </source>
</reference>
<evidence type="ECO:0000256" key="2">
    <source>
        <dbReference type="ARBA" id="ARBA00023125"/>
    </source>
</evidence>
<name>A0A9D1LE04_9FIRM</name>
<dbReference type="Gene3D" id="1.10.10.60">
    <property type="entry name" value="Homeodomain-like"/>
    <property type="match status" value="2"/>
</dbReference>
<dbReference type="PROSITE" id="PS00041">
    <property type="entry name" value="HTH_ARAC_FAMILY_1"/>
    <property type="match status" value="1"/>
</dbReference>
<evidence type="ECO:0000256" key="1">
    <source>
        <dbReference type="ARBA" id="ARBA00023015"/>
    </source>
</evidence>
<dbReference type="InterPro" id="IPR037923">
    <property type="entry name" value="HTH-like"/>
</dbReference>
<keyword evidence="1" id="KW-0805">Transcription regulation</keyword>
<dbReference type="SUPFAM" id="SSF51215">
    <property type="entry name" value="Regulatory protein AraC"/>
    <property type="match status" value="1"/>
</dbReference>
<dbReference type="InterPro" id="IPR018060">
    <property type="entry name" value="HTH_AraC"/>
</dbReference>
<dbReference type="SUPFAM" id="SSF46689">
    <property type="entry name" value="Homeodomain-like"/>
    <property type="match status" value="2"/>
</dbReference>
<dbReference type="PROSITE" id="PS01124">
    <property type="entry name" value="HTH_ARAC_FAMILY_2"/>
    <property type="match status" value="1"/>
</dbReference>
<keyword evidence="3" id="KW-0804">Transcription</keyword>
<comment type="caution">
    <text evidence="5">The sequence shown here is derived from an EMBL/GenBank/DDBJ whole genome shotgun (WGS) entry which is preliminary data.</text>
</comment>
<dbReference type="Pfam" id="PF12833">
    <property type="entry name" value="HTH_18"/>
    <property type="match status" value="1"/>
</dbReference>
<evidence type="ECO:0000259" key="4">
    <source>
        <dbReference type="PROSITE" id="PS01124"/>
    </source>
</evidence>
<feature type="domain" description="HTH araC/xylS-type" evidence="4">
    <location>
        <begin position="168"/>
        <end position="266"/>
    </location>
</feature>
<organism evidence="5 6">
    <name type="scientific">Candidatus Fimenecus excrementigallinarum</name>
    <dbReference type="NCBI Taxonomy" id="2840816"/>
    <lineage>
        <taxon>Bacteria</taxon>
        <taxon>Bacillati</taxon>
        <taxon>Bacillota</taxon>
        <taxon>Clostridia</taxon>
        <taxon>Candidatus Fimenecus</taxon>
    </lineage>
</organism>
<dbReference type="InterPro" id="IPR009057">
    <property type="entry name" value="Homeodomain-like_sf"/>
</dbReference>
<sequence>MIENFRDFSRFLTPELPAAVKIVGETVDGTDFYIARDKSDMLSLEYIRQGGGTLEINGQVLHPKAGDVFLLTLDSRHAYYADPEDPWRKYFAAFSGPVAQQIIESYLPADTYLFPRCNVEAYFREIVELCLDDAVPFYEKADRSAMALLKICMYIRNQSVLQNQDLADKIRSRLDFYVEHPFSLDVLCKDFNYSKNHLIHVFREKFGVTPYQYYCTVKIETAKRYLQDSAMRIGEISDLLAFSDRQYFASCFKREVGCSPREYRNRVRKGKP</sequence>
<evidence type="ECO:0000313" key="6">
    <source>
        <dbReference type="Proteomes" id="UP000824071"/>
    </source>
</evidence>
<dbReference type="EMBL" id="DVMW01000037">
    <property type="protein sequence ID" value="HIU36219.1"/>
    <property type="molecule type" value="Genomic_DNA"/>
</dbReference>
<dbReference type="InterPro" id="IPR003313">
    <property type="entry name" value="AraC-bd"/>
</dbReference>
<dbReference type="Proteomes" id="UP000824071">
    <property type="component" value="Unassembled WGS sequence"/>
</dbReference>
<evidence type="ECO:0000313" key="5">
    <source>
        <dbReference type="EMBL" id="HIU36219.1"/>
    </source>
</evidence>
<dbReference type="AlphaFoldDB" id="A0A9D1LE04"/>
<dbReference type="GO" id="GO:0043565">
    <property type="term" value="F:sequence-specific DNA binding"/>
    <property type="evidence" value="ECO:0007669"/>
    <property type="project" value="InterPro"/>
</dbReference>
<dbReference type="PANTHER" id="PTHR43280:SF17">
    <property type="entry name" value="ARAC-TYPE DNA-BINDING DOMAIN-CONTAINING PROTEIN"/>
    <property type="match status" value="1"/>
</dbReference>
<dbReference type="InterPro" id="IPR018062">
    <property type="entry name" value="HTH_AraC-typ_CS"/>
</dbReference>
<dbReference type="PANTHER" id="PTHR43280">
    <property type="entry name" value="ARAC-FAMILY TRANSCRIPTIONAL REGULATOR"/>
    <property type="match status" value="1"/>
</dbReference>
<evidence type="ECO:0000256" key="3">
    <source>
        <dbReference type="ARBA" id="ARBA00023163"/>
    </source>
</evidence>
<accession>A0A9D1LE04</accession>
<proteinExistence type="predicted"/>
<gene>
    <name evidence="5" type="ORF">IAC53_06435</name>
</gene>
<reference evidence="5" key="2">
    <citation type="journal article" date="2021" name="PeerJ">
        <title>Extensive microbial diversity within the chicken gut microbiome revealed by metagenomics and culture.</title>
        <authorList>
            <person name="Gilroy R."/>
            <person name="Ravi A."/>
            <person name="Getino M."/>
            <person name="Pursley I."/>
            <person name="Horton D.L."/>
            <person name="Alikhan N.F."/>
            <person name="Baker D."/>
            <person name="Gharbi K."/>
            <person name="Hall N."/>
            <person name="Watson M."/>
            <person name="Adriaenssens E.M."/>
            <person name="Foster-Nyarko E."/>
            <person name="Jarju S."/>
            <person name="Secka A."/>
            <person name="Antonio M."/>
            <person name="Oren A."/>
            <person name="Chaudhuri R.R."/>
            <person name="La Ragione R."/>
            <person name="Hildebrand F."/>
            <person name="Pallen M.J."/>
        </authorList>
    </citation>
    <scope>NUCLEOTIDE SEQUENCE</scope>
    <source>
        <strain evidence="5">ChiGjej1B1-19959</strain>
    </source>
</reference>
<dbReference type="Pfam" id="PF02311">
    <property type="entry name" value="AraC_binding"/>
    <property type="match status" value="1"/>
</dbReference>
<dbReference type="SMART" id="SM00342">
    <property type="entry name" value="HTH_ARAC"/>
    <property type="match status" value="1"/>
</dbReference>
<dbReference type="GO" id="GO:0003700">
    <property type="term" value="F:DNA-binding transcription factor activity"/>
    <property type="evidence" value="ECO:0007669"/>
    <property type="project" value="InterPro"/>
</dbReference>
<protein>
    <submittedName>
        <fullName evidence="5">Helix-turn-helix domain-containing protein</fullName>
    </submittedName>
</protein>
<keyword evidence="2" id="KW-0238">DNA-binding</keyword>